<keyword evidence="2" id="KW-0805">Transcription regulation</keyword>
<dbReference type="Gene3D" id="3.40.50.300">
    <property type="entry name" value="P-loop containing nucleotide triphosphate hydrolases"/>
    <property type="match status" value="1"/>
</dbReference>
<dbReference type="InterPro" id="IPR016032">
    <property type="entry name" value="Sig_transdc_resp-reg_C-effctor"/>
</dbReference>
<dbReference type="Proteomes" id="UP001197247">
    <property type="component" value="Unassembled WGS sequence"/>
</dbReference>
<dbReference type="InterPro" id="IPR011990">
    <property type="entry name" value="TPR-like_helical_dom_sf"/>
</dbReference>
<feature type="region of interest" description="Disordered" evidence="6">
    <location>
        <begin position="284"/>
        <end position="313"/>
    </location>
</feature>
<dbReference type="InterPro" id="IPR027417">
    <property type="entry name" value="P-loop_NTPase"/>
</dbReference>
<keyword evidence="9" id="KW-1185">Reference proteome</keyword>
<dbReference type="PRINTS" id="PR00364">
    <property type="entry name" value="DISEASERSIST"/>
</dbReference>
<dbReference type="InterPro" id="IPR001867">
    <property type="entry name" value="OmpR/PhoB-type_DNA-bd"/>
</dbReference>
<evidence type="ECO:0000256" key="3">
    <source>
        <dbReference type="ARBA" id="ARBA00023125"/>
    </source>
</evidence>
<dbReference type="CDD" id="cd15831">
    <property type="entry name" value="BTAD"/>
    <property type="match status" value="1"/>
</dbReference>
<dbReference type="InterPro" id="IPR005158">
    <property type="entry name" value="BTAD"/>
</dbReference>
<evidence type="ECO:0000313" key="9">
    <source>
        <dbReference type="Proteomes" id="UP001197247"/>
    </source>
</evidence>
<accession>A0ABS5TGW1</accession>
<reference evidence="8 9" key="1">
    <citation type="submission" date="2021-05" db="EMBL/GenBank/DDBJ databases">
        <title>Kineosporia and Streptomyces sp. nov. two new marine actinobacteria isolated from Coral.</title>
        <authorList>
            <person name="Buangrab K."/>
            <person name="Sutthacheep M."/>
            <person name="Yeemin T."/>
            <person name="Harunari E."/>
            <person name="Igarashi Y."/>
            <person name="Kanchanasin P."/>
            <person name="Tanasupawat S."/>
            <person name="Phongsopitanun W."/>
        </authorList>
    </citation>
    <scope>NUCLEOTIDE SEQUENCE [LARGE SCALE GENOMIC DNA]</scope>
    <source>
        <strain evidence="8 9">J2-2</strain>
    </source>
</reference>
<gene>
    <name evidence="8" type="ORF">KIH74_14305</name>
</gene>
<evidence type="ECO:0000256" key="6">
    <source>
        <dbReference type="SAM" id="MobiDB-lite"/>
    </source>
</evidence>
<evidence type="ECO:0000256" key="1">
    <source>
        <dbReference type="ARBA" id="ARBA00005820"/>
    </source>
</evidence>
<dbReference type="EMBL" id="JAHBAY010000005">
    <property type="protein sequence ID" value="MBT0770108.1"/>
    <property type="molecule type" value="Genomic_DNA"/>
</dbReference>
<feature type="region of interest" description="Disordered" evidence="6">
    <location>
        <begin position="14"/>
        <end position="35"/>
    </location>
</feature>
<dbReference type="Pfam" id="PF00931">
    <property type="entry name" value="NB-ARC"/>
    <property type="match status" value="1"/>
</dbReference>
<protein>
    <submittedName>
        <fullName evidence="8">Winged helix-turn-helix domain-containing protein</fullName>
    </submittedName>
</protein>
<dbReference type="Pfam" id="PF03704">
    <property type="entry name" value="BTAD"/>
    <property type="match status" value="1"/>
</dbReference>
<dbReference type="Gene3D" id="1.10.10.10">
    <property type="entry name" value="Winged helix-like DNA-binding domain superfamily/Winged helix DNA-binding domain"/>
    <property type="match status" value="1"/>
</dbReference>
<dbReference type="SMART" id="SM01043">
    <property type="entry name" value="BTAD"/>
    <property type="match status" value="1"/>
</dbReference>
<dbReference type="SMART" id="SM00862">
    <property type="entry name" value="Trans_reg_C"/>
    <property type="match status" value="1"/>
</dbReference>
<keyword evidence="3 5" id="KW-0238">DNA-binding</keyword>
<dbReference type="RefSeq" id="WP_214156400.1">
    <property type="nucleotide sequence ID" value="NZ_JAHBAY010000005.1"/>
</dbReference>
<dbReference type="SUPFAM" id="SSF52540">
    <property type="entry name" value="P-loop containing nucleoside triphosphate hydrolases"/>
    <property type="match status" value="1"/>
</dbReference>
<proteinExistence type="inferred from homology"/>
<feature type="region of interest" description="Disordered" evidence="6">
    <location>
        <begin position="664"/>
        <end position="707"/>
    </location>
</feature>
<dbReference type="Pfam" id="PF00486">
    <property type="entry name" value="Trans_reg_C"/>
    <property type="match status" value="1"/>
</dbReference>
<feature type="domain" description="OmpR/PhoB-type" evidence="7">
    <location>
        <begin position="26"/>
        <end position="125"/>
    </location>
</feature>
<name>A0ABS5TGW1_9ACTN</name>
<evidence type="ECO:0000256" key="5">
    <source>
        <dbReference type="PROSITE-ProRule" id="PRU01091"/>
    </source>
</evidence>
<evidence type="ECO:0000259" key="7">
    <source>
        <dbReference type="PROSITE" id="PS51755"/>
    </source>
</evidence>
<evidence type="ECO:0000313" key="8">
    <source>
        <dbReference type="EMBL" id="MBT0770108.1"/>
    </source>
</evidence>
<dbReference type="InterPro" id="IPR002182">
    <property type="entry name" value="NB-ARC"/>
</dbReference>
<dbReference type="PROSITE" id="PS51755">
    <property type="entry name" value="OMPR_PHOB"/>
    <property type="match status" value="1"/>
</dbReference>
<dbReference type="InterPro" id="IPR036388">
    <property type="entry name" value="WH-like_DNA-bd_sf"/>
</dbReference>
<evidence type="ECO:0000256" key="4">
    <source>
        <dbReference type="ARBA" id="ARBA00023163"/>
    </source>
</evidence>
<feature type="DNA-binding region" description="OmpR/PhoB-type" evidence="5">
    <location>
        <begin position="26"/>
        <end position="125"/>
    </location>
</feature>
<evidence type="ECO:0000256" key="2">
    <source>
        <dbReference type="ARBA" id="ARBA00023015"/>
    </source>
</evidence>
<dbReference type="SUPFAM" id="SSF48452">
    <property type="entry name" value="TPR-like"/>
    <property type="match status" value="1"/>
</dbReference>
<sequence>MGEGTGRLTVCREGTAPAAHGNSTNPGTGGTGEGQVEFRILGPVEVWLDGEQYTLDGSKQRTVLASLLLARGRILADEKLSSFLWGEEPPNTAAAQLYTHVSRLRKLLGARAAIRRHRPGYLIEIGTALSDHVEFERLSAAGRAALAAGSHQEASGTLGRALRLWRGPALANVTEHLAGMGLPGLEEARMVALESRIEADLALGHGNQLLAELTGLVTAYPLRERLRGQLMVALYRADRQADALGVYHDGRTLLAEELGVDLGPALTGLYQDILSGEPDVGPVAERSPLRVTPPEPVLSDRRPATLPSGVPDFTGREEPARQLADLLVPAHGGGSSGIAMITGMPGVGKSALAVHVSHRCRDAFPDGQLYADLREPNGAPADCYQVLGSFLRSLGMAESEVPQERAERIRCYRSLLADRRVLVVLDNAASDRQVRCLLPSGPGCGVLITSRSPLTTLEGTHLVDLEPMDGPDGVVMLAAIIGEVPVAAEAGAARALTAACGGLPLAIRVAGARLSSGSHHSPGRLLNRLRDESGRLDQLRLGSMDVRASLESAYWDLDPRARAGLRRLALLDVPDFASWVTAAVLEVSEEDAEDVMDALVGARLVTVLPVPGDAARVRYRLHDLVRLMARERAVGEEPVAGRRAAVDRAMGAWLALANEADRRLTADRPGGSGGGERPWLGDRPDGPGAGLAVRKAGPPGVSARSGGATRWRLGATHVRSLLADPLDWFDQERAALVAVLDQAVRTGRIAQAWETARSMTGYFGLRGRHDDWRYTYQRAWTVACSGGDLLGQTVILRGLAELSAVLGDEGARRGYENKAGLLLQVLERQGGTGEDGVQGAAAAGWS</sequence>
<organism evidence="8 9">
    <name type="scientific">Kineosporia corallincola</name>
    <dbReference type="NCBI Taxonomy" id="2835133"/>
    <lineage>
        <taxon>Bacteria</taxon>
        <taxon>Bacillati</taxon>
        <taxon>Actinomycetota</taxon>
        <taxon>Actinomycetes</taxon>
        <taxon>Kineosporiales</taxon>
        <taxon>Kineosporiaceae</taxon>
        <taxon>Kineosporia</taxon>
    </lineage>
</organism>
<dbReference type="SUPFAM" id="SSF46894">
    <property type="entry name" value="C-terminal effector domain of the bipartite response regulators"/>
    <property type="match status" value="1"/>
</dbReference>
<keyword evidence="4" id="KW-0804">Transcription</keyword>
<dbReference type="Gene3D" id="1.25.40.10">
    <property type="entry name" value="Tetratricopeptide repeat domain"/>
    <property type="match status" value="1"/>
</dbReference>
<comment type="similarity">
    <text evidence="1">Belongs to the AfsR/DnrI/RedD regulatory family.</text>
</comment>
<dbReference type="InterPro" id="IPR051677">
    <property type="entry name" value="AfsR-DnrI-RedD_regulator"/>
</dbReference>
<dbReference type="PANTHER" id="PTHR35807">
    <property type="entry name" value="TRANSCRIPTIONAL REGULATOR REDD-RELATED"/>
    <property type="match status" value="1"/>
</dbReference>
<comment type="caution">
    <text evidence="8">The sequence shown here is derived from an EMBL/GenBank/DDBJ whole genome shotgun (WGS) entry which is preliminary data.</text>
</comment>
<dbReference type="PANTHER" id="PTHR35807:SF1">
    <property type="entry name" value="TRANSCRIPTIONAL REGULATOR REDD"/>
    <property type="match status" value="1"/>
</dbReference>